<gene>
    <name evidence="1" type="ORF">UABAM_02245</name>
</gene>
<protein>
    <submittedName>
        <fullName evidence="1">Rrf2 family transcriptional regulator</fullName>
    </submittedName>
</protein>
<dbReference type="OrthoDB" id="270199at2"/>
<dbReference type="Proteomes" id="UP000326354">
    <property type="component" value="Chromosome"/>
</dbReference>
<dbReference type="KEGG" id="uam:UABAM_02245"/>
<evidence type="ECO:0000313" key="1">
    <source>
        <dbReference type="EMBL" id="BBM83890.1"/>
    </source>
</evidence>
<name>A0A5S9ILS8_UABAM</name>
<dbReference type="EMBL" id="AP019860">
    <property type="protein sequence ID" value="BBM83890.1"/>
    <property type="molecule type" value="Genomic_DNA"/>
</dbReference>
<proteinExistence type="predicted"/>
<dbReference type="PANTHER" id="PTHR33221">
    <property type="entry name" value="WINGED HELIX-TURN-HELIX TRANSCRIPTIONAL REGULATOR, RRF2 FAMILY"/>
    <property type="match status" value="1"/>
</dbReference>
<dbReference type="AlphaFoldDB" id="A0A5S9ILS8"/>
<dbReference type="PROSITE" id="PS51197">
    <property type="entry name" value="HTH_RRF2_2"/>
    <property type="match status" value="1"/>
</dbReference>
<dbReference type="InterPro" id="IPR000944">
    <property type="entry name" value="Tscrpt_reg_Rrf2"/>
</dbReference>
<dbReference type="PANTHER" id="PTHR33221:SF2">
    <property type="entry name" value="TRANSCRIPTIONAL REGULATOR"/>
    <property type="match status" value="1"/>
</dbReference>
<sequence length="174" mass="19877">MQYINRQFSFVILKKYYSHKFTLTPVKIRLQLRLYKSYFERIKMLKISRKVEYGIIALKYLHSQDSLCKSKEISKKFGIPPEVMAKILQGLAKAQFIQSIQGAKGGYKLVRSPAEISMKDVIEVIDGPIEIVDCVLGKDHCPQCGVCNIQGPLSNVQEKLCEFFGDITLVDLVR</sequence>
<dbReference type="NCBIfam" id="TIGR00738">
    <property type="entry name" value="rrf2_super"/>
    <property type="match status" value="1"/>
</dbReference>
<dbReference type="GO" id="GO:0005829">
    <property type="term" value="C:cytosol"/>
    <property type="evidence" value="ECO:0007669"/>
    <property type="project" value="TreeGrafter"/>
</dbReference>
<dbReference type="Gene3D" id="1.10.10.10">
    <property type="entry name" value="Winged helix-like DNA-binding domain superfamily/Winged helix DNA-binding domain"/>
    <property type="match status" value="1"/>
</dbReference>
<dbReference type="Pfam" id="PF02082">
    <property type="entry name" value="Rrf2"/>
    <property type="match status" value="1"/>
</dbReference>
<dbReference type="SUPFAM" id="SSF46785">
    <property type="entry name" value="Winged helix' DNA-binding domain"/>
    <property type="match status" value="1"/>
</dbReference>
<dbReference type="GO" id="GO:0003700">
    <property type="term" value="F:DNA-binding transcription factor activity"/>
    <property type="evidence" value="ECO:0007669"/>
    <property type="project" value="TreeGrafter"/>
</dbReference>
<organism evidence="1 2">
    <name type="scientific">Uabimicrobium amorphum</name>
    <dbReference type="NCBI Taxonomy" id="2596890"/>
    <lineage>
        <taxon>Bacteria</taxon>
        <taxon>Pseudomonadati</taxon>
        <taxon>Planctomycetota</taxon>
        <taxon>Candidatus Uabimicrobiia</taxon>
        <taxon>Candidatus Uabimicrobiales</taxon>
        <taxon>Candidatus Uabimicrobiaceae</taxon>
        <taxon>Candidatus Uabimicrobium</taxon>
    </lineage>
</organism>
<keyword evidence="2" id="KW-1185">Reference proteome</keyword>
<dbReference type="InterPro" id="IPR036388">
    <property type="entry name" value="WH-like_DNA-bd_sf"/>
</dbReference>
<accession>A0A5S9ILS8</accession>
<reference evidence="1 2" key="1">
    <citation type="submission" date="2019-08" db="EMBL/GenBank/DDBJ databases">
        <title>Complete genome sequence of Candidatus Uab amorphum.</title>
        <authorList>
            <person name="Shiratori T."/>
            <person name="Suzuki S."/>
            <person name="Kakizawa Y."/>
            <person name="Ishida K."/>
        </authorList>
    </citation>
    <scope>NUCLEOTIDE SEQUENCE [LARGE SCALE GENOMIC DNA]</scope>
    <source>
        <strain evidence="1 2">SRT547</strain>
    </source>
</reference>
<dbReference type="InterPro" id="IPR036390">
    <property type="entry name" value="WH_DNA-bd_sf"/>
</dbReference>
<evidence type="ECO:0000313" key="2">
    <source>
        <dbReference type="Proteomes" id="UP000326354"/>
    </source>
</evidence>